<dbReference type="EMBL" id="CP064782">
    <property type="protein sequence ID" value="QWT48755.1"/>
    <property type="molecule type" value="Genomic_DNA"/>
</dbReference>
<evidence type="ECO:0000256" key="2">
    <source>
        <dbReference type="ARBA" id="ARBA00002704"/>
    </source>
</evidence>
<feature type="domain" description="Transthyretin/hydroxyisourate hydrolase" evidence="8">
    <location>
        <begin position="4"/>
        <end position="117"/>
    </location>
</feature>
<organism evidence="9 10">
    <name type="scientific">Azospira inquinata</name>
    <dbReference type="NCBI Taxonomy" id="2785627"/>
    <lineage>
        <taxon>Bacteria</taxon>
        <taxon>Pseudomonadati</taxon>
        <taxon>Pseudomonadota</taxon>
        <taxon>Betaproteobacteria</taxon>
        <taxon>Rhodocyclales</taxon>
        <taxon>Rhodocyclaceae</taxon>
        <taxon>Azospira</taxon>
    </lineage>
</organism>
<sequence length="118" mass="12718">MGRLTTHVLNTAEGLPAAAMGYALYRLDEGQAPRLLCQGATNHDGRAQAPLLEGETFLPGVYELVFDAGAYFATRGQALAQPAFVGQVVLRFGIADATQHFHVPLLVSPWSWSTYRGS</sequence>
<keyword evidence="5 7" id="KW-0659">Purine metabolism</keyword>
<dbReference type="KEGG" id="aiq:Azoinq_13085"/>
<evidence type="ECO:0000259" key="8">
    <source>
        <dbReference type="Pfam" id="PF00576"/>
    </source>
</evidence>
<dbReference type="Pfam" id="PF00576">
    <property type="entry name" value="Transthyretin"/>
    <property type="match status" value="1"/>
</dbReference>
<dbReference type="InterPro" id="IPR014306">
    <property type="entry name" value="Hydroxyisourate_hydrolase"/>
</dbReference>
<dbReference type="RefSeq" id="WP_216128448.1">
    <property type="nucleotide sequence ID" value="NZ_CP064782.1"/>
</dbReference>
<dbReference type="EC" id="3.5.2.17" evidence="7"/>
<comment type="similarity">
    <text evidence="3 7">Belongs to the transthyretin family. 5-hydroxyisourate hydrolase subfamily.</text>
</comment>
<name>A0A975SMS2_9RHOO</name>
<keyword evidence="6 7" id="KW-0378">Hydrolase</keyword>
<evidence type="ECO:0000256" key="1">
    <source>
        <dbReference type="ARBA" id="ARBA00001043"/>
    </source>
</evidence>
<keyword evidence="10" id="KW-1185">Reference proteome</keyword>
<evidence type="ECO:0000256" key="4">
    <source>
        <dbReference type="ARBA" id="ARBA00011881"/>
    </source>
</evidence>
<dbReference type="FunFam" id="2.60.40.180:FF:000005">
    <property type="entry name" value="5-hydroxyisourate hydrolase"/>
    <property type="match status" value="1"/>
</dbReference>
<dbReference type="GO" id="GO:0033971">
    <property type="term" value="F:hydroxyisourate hydrolase activity"/>
    <property type="evidence" value="ECO:0007669"/>
    <property type="project" value="UniProtKB-EC"/>
</dbReference>
<dbReference type="NCBIfam" id="TIGR02962">
    <property type="entry name" value="hdxy_isourate"/>
    <property type="match status" value="1"/>
</dbReference>
<evidence type="ECO:0000313" key="10">
    <source>
        <dbReference type="Proteomes" id="UP000683428"/>
    </source>
</evidence>
<dbReference type="PANTHER" id="PTHR10395:SF7">
    <property type="entry name" value="5-HYDROXYISOURATE HYDROLASE"/>
    <property type="match status" value="1"/>
</dbReference>
<comment type="subunit">
    <text evidence="4 7">Homotetramer.</text>
</comment>
<evidence type="ECO:0000256" key="7">
    <source>
        <dbReference type="RuleBase" id="RU361270"/>
    </source>
</evidence>
<dbReference type="CDD" id="cd05822">
    <property type="entry name" value="TLP_HIUase"/>
    <property type="match status" value="1"/>
</dbReference>
<dbReference type="AlphaFoldDB" id="A0A975SMS2"/>
<protein>
    <recommendedName>
        <fullName evidence="7">5-hydroxyisourate hydrolase</fullName>
        <shortName evidence="7">HIU hydrolase</shortName>
        <shortName evidence="7">HIUHase</shortName>
        <ecNumber evidence="7">3.5.2.17</ecNumber>
    </recommendedName>
</protein>
<evidence type="ECO:0000256" key="5">
    <source>
        <dbReference type="ARBA" id="ARBA00022631"/>
    </source>
</evidence>
<dbReference type="InterPro" id="IPR023416">
    <property type="entry name" value="Transthyretin/HIU_hydrolase_d"/>
</dbReference>
<dbReference type="Proteomes" id="UP000683428">
    <property type="component" value="Chromosome"/>
</dbReference>
<evidence type="ECO:0000313" key="9">
    <source>
        <dbReference type="EMBL" id="QWT48755.1"/>
    </source>
</evidence>
<dbReference type="PANTHER" id="PTHR10395">
    <property type="entry name" value="URICASE AND TRANSTHYRETIN-RELATED"/>
    <property type="match status" value="1"/>
</dbReference>
<gene>
    <name evidence="9" type="primary">uraH</name>
    <name evidence="9" type="ORF">Azoinq_13085</name>
</gene>
<accession>A0A975SMS2</accession>
<reference evidence="9" key="1">
    <citation type="submission" date="2020-11" db="EMBL/GenBank/DDBJ databases">
        <title>Azospira inquinata sp. nov.</title>
        <authorList>
            <person name="Moe W.M."/>
            <person name="Mikes M.C."/>
        </authorList>
    </citation>
    <scope>NUCLEOTIDE SEQUENCE</scope>
    <source>
        <strain evidence="9">Azo-3</strain>
    </source>
</reference>
<proteinExistence type="inferred from homology"/>
<comment type="catalytic activity">
    <reaction evidence="1 7">
        <text>5-hydroxyisourate + H2O = 5-hydroxy-2-oxo-4-ureido-2,5-dihydro-1H-imidazole-5-carboxylate + H(+)</text>
        <dbReference type="Rhea" id="RHEA:23736"/>
        <dbReference type="ChEBI" id="CHEBI:15377"/>
        <dbReference type="ChEBI" id="CHEBI:15378"/>
        <dbReference type="ChEBI" id="CHEBI:18072"/>
        <dbReference type="ChEBI" id="CHEBI:58639"/>
        <dbReference type="EC" id="3.5.2.17"/>
    </reaction>
</comment>
<evidence type="ECO:0000256" key="3">
    <source>
        <dbReference type="ARBA" id="ARBA00009850"/>
    </source>
</evidence>
<comment type="function">
    <text evidence="2">Catalyzes the hydrolysis of 5-hydroxyisourate (HIU) to 2-oxo-4-hydroxy-4-carboxy-5-ureidoimidazoline (OHCU).</text>
</comment>
<dbReference type="GO" id="GO:0006144">
    <property type="term" value="P:purine nucleobase metabolic process"/>
    <property type="evidence" value="ECO:0007669"/>
    <property type="project" value="UniProtKB-KW"/>
</dbReference>
<evidence type="ECO:0000256" key="6">
    <source>
        <dbReference type="ARBA" id="ARBA00022801"/>
    </source>
</evidence>